<reference evidence="8 9" key="1">
    <citation type="submission" date="2019-07" db="EMBL/GenBank/DDBJ databases">
        <authorList>
            <person name="Kim J."/>
        </authorList>
    </citation>
    <scope>NUCLEOTIDE SEQUENCE [LARGE SCALE GENOMIC DNA]</scope>
    <source>
        <strain evidence="8 9">MJ1a</strain>
    </source>
</reference>
<evidence type="ECO:0000259" key="6">
    <source>
        <dbReference type="Pfam" id="PF00593"/>
    </source>
</evidence>
<dbReference type="InterPro" id="IPR036942">
    <property type="entry name" value="Beta-barrel_TonB_sf"/>
</dbReference>
<evidence type="ECO:0000259" key="7">
    <source>
        <dbReference type="Pfam" id="PF07715"/>
    </source>
</evidence>
<keyword evidence="4" id="KW-0798">TonB box</keyword>
<evidence type="ECO:0000256" key="2">
    <source>
        <dbReference type="ARBA" id="ARBA00023136"/>
    </source>
</evidence>
<dbReference type="Gene3D" id="2.40.170.20">
    <property type="entry name" value="TonB-dependent receptor, beta-barrel domain"/>
    <property type="match status" value="1"/>
</dbReference>
<comment type="similarity">
    <text evidence="4">Belongs to the TonB-dependent receptor family.</text>
</comment>
<dbReference type="SUPFAM" id="SSF56935">
    <property type="entry name" value="Porins"/>
    <property type="match status" value="1"/>
</dbReference>
<keyword evidence="9" id="KW-1185">Reference proteome</keyword>
<feature type="signal peptide" evidence="5">
    <location>
        <begin position="1"/>
        <end position="20"/>
    </location>
</feature>
<organism evidence="8 9">
    <name type="scientific">Mucilaginibacter achroorhodeus</name>
    <dbReference type="NCBI Taxonomy" id="2599294"/>
    <lineage>
        <taxon>Bacteria</taxon>
        <taxon>Pseudomonadati</taxon>
        <taxon>Bacteroidota</taxon>
        <taxon>Sphingobacteriia</taxon>
        <taxon>Sphingobacteriales</taxon>
        <taxon>Sphingobacteriaceae</taxon>
        <taxon>Mucilaginibacter</taxon>
    </lineage>
</organism>
<dbReference type="AlphaFoldDB" id="A0A563U6N9"/>
<feature type="domain" description="TonB-dependent receptor-like beta-barrel" evidence="6">
    <location>
        <begin position="341"/>
        <end position="741"/>
    </location>
</feature>
<dbReference type="Gene3D" id="2.170.130.10">
    <property type="entry name" value="TonB-dependent receptor, plug domain"/>
    <property type="match status" value="1"/>
</dbReference>
<name>A0A563U6N9_9SPHI</name>
<dbReference type="InterPro" id="IPR008969">
    <property type="entry name" value="CarboxyPept-like_regulatory"/>
</dbReference>
<keyword evidence="2 4" id="KW-0472">Membrane</keyword>
<keyword evidence="3" id="KW-0998">Cell outer membrane</keyword>
<evidence type="ECO:0000313" key="8">
    <source>
        <dbReference type="EMBL" id="TWR27017.1"/>
    </source>
</evidence>
<dbReference type="OrthoDB" id="9804995at2"/>
<keyword evidence="5" id="KW-0732">Signal</keyword>
<comment type="subcellular location">
    <subcellularLocation>
        <location evidence="1 4">Cell outer membrane</location>
    </subcellularLocation>
</comment>
<evidence type="ECO:0000256" key="4">
    <source>
        <dbReference type="RuleBase" id="RU003357"/>
    </source>
</evidence>
<dbReference type="Proteomes" id="UP000318010">
    <property type="component" value="Unassembled WGS sequence"/>
</dbReference>
<evidence type="ECO:0000256" key="1">
    <source>
        <dbReference type="ARBA" id="ARBA00004442"/>
    </source>
</evidence>
<dbReference type="Pfam" id="PF00593">
    <property type="entry name" value="TonB_dep_Rec_b-barrel"/>
    <property type="match status" value="1"/>
</dbReference>
<dbReference type="InterPro" id="IPR000531">
    <property type="entry name" value="Beta-barrel_TonB"/>
</dbReference>
<dbReference type="RefSeq" id="WP_146270230.1">
    <property type="nucleotide sequence ID" value="NZ_VOEI01000002.1"/>
</dbReference>
<dbReference type="InterPro" id="IPR012910">
    <property type="entry name" value="Plug_dom"/>
</dbReference>
<keyword evidence="8" id="KW-0675">Receptor</keyword>
<sequence length="813" mass="89957">MQKNLYLFLFFAIISLTSYAQSKGNLTGSVTDRTTSLGLADVNIVVSPSGSFSAISDSLGRFKIEGIPVGTYTFRISRLGYKSETVYNIVISSGNEQTFNVELDRIDTLNEVKIVAARSATAATLATPLSVQRLTAEEIRSNPGGNFDVSRVIQALPGVTGTDGSSGSFRNDIIIRGGAPNENVFYLDGIEMPVINHFSTQGSSGGPAGILNVSFLQDVKLSSSAFDARYDNALSSVLQFTQKNGNTDRYQGNVRLSASELALTTEGPISPKTTFLASVRRSYLQLLFSLLDIPVRPNYYDFQTKITHKLNPKTTLTFIGLGAIDEFKFGTIKNATPEKLYSLANSPSINQYNYTIGATLKRSLRNGFFNLALSRDVLNNRIEKYDDNDQNDPSKLRLDIGSREIGNRLRADFNFSKDGWQWSYGATAQYIQSNNDYYQRYRAQLNDENGNVTQPAQIFQSQAALNYFKFGAFAQAGKRFLDSRLGVNLGVRTDMNSFTSDGMNAGRTLSPRISFTYALAEQWNLNASAGIYYKLPVNTILGFTDANGNYLNKSAIYTRSTHYVAGVEFLPRASTRFTLEVYNKQYRNYPVSVRDGISLANEGGDYNVVGNEAVATIGSGQAYGIEFFAQQKLTSRFFGVLSASVFRSKFTGLNGKYVPSAFDSRRLVSLTLGYKLPKNYEIGLKFRYAGGVPYTPFDDAASRANYLTTGAGVYNYSQANTLRLGPFNSSDIRIDKRWNFRKTSFDLYIDVTDWYGAIFPAYPDYTFARTTDNTAFLTTDGKPIRQDGSNAVPLLLRNTSAGTLPTIGFIWEF</sequence>
<gene>
    <name evidence="8" type="ORF">FPZ42_08265</name>
</gene>
<proteinExistence type="inferred from homology"/>
<dbReference type="Pfam" id="PF07715">
    <property type="entry name" value="Plug"/>
    <property type="match status" value="1"/>
</dbReference>
<dbReference type="InterPro" id="IPR037066">
    <property type="entry name" value="Plug_dom_sf"/>
</dbReference>
<comment type="caution">
    <text evidence="8">The sequence shown here is derived from an EMBL/GenBank/DDBJ whole genome shotgun (WGS) entry which is preliminary data.</text>
</comment>
<protein>
    <submittedName>
        <fullName evidence="8">TonB-dependent receptor</fullName>
    </submittedName>
</protein>
<accession>A0A563U6N9</accession>
<dbReference type="GO" id="GO:0009279">
    <property type="term" value="C:cell outer membrane"/>
    <property type="evidence" value="ECO:0007669"/>
    <property type="project" value="UniProtKB-SubCell"/>
</dbReference>
<evidence type="ECO:0000313" key="9">
    <source>
        <dbReference type="Proteomes" id="UP000318010"/>
    </source>
</evidence>
<dbReference type="Gene3D" id="2.60.40.1120">
    <property type="entry name" value="Carboxypeptidase-like, regulatory domain"/>
    <property type="match status" value="1"/>
</dbReference>
<evidence type="ECO:0000256" key="5">
    <source>
        <dbReference type="SAM" id="SignalP"/>
    </source>
</evidence>
<dbReference type="EMBL" id="VOEI01000002">
    <property type="protein sequence ID" value="TWR27017.1"/>
    <property type="molecule type" value="Genomic_DNA"/>
</dbReference>
<evidence type="ECO:0000256" key="3">
    <source>
        <dbReference type="ARBA" id="ARBA00023237"/>
    </source>
</evidence>
<feature type="chain" id="PRO_5021819074" evidence="5">
    <location>
        <begin position="21"/>
        <end position="813"/>
    </location>
</feature>
<dbReference type="Pfam" id="PF13620">
    <property type="entry name" value="CarboxypepD_reg"/>
    <property type="match status" value="1"/>
</dbReference>
<dbReference type="SUPFAM" id="SSF49464">
    <property type="entry name" value="Carboxypeptidase regulatory domain-like"/>
    <property type="match status" value="1"/>
</dbReference>
<feature type="domain" description="TonB-dependent receptor plug" evidence="7">
    <location>
        <begin position="126"/>
        <end position="231"/>
    </location>
</feature>